<accession>A0ACB7SRD8</accession>
<comment type="caution">
    <text evidence="1">The sequence shown here is derived from an EMBL/GenBank/DDBJ whole genome shotgun (WGS) entry which is preliminary data.</text>
</comment>
<sequence length="94" mass="10212">MKACVFVTLVALFAVAYAETDALGKAGKALETVGRLLQGEDVAMSEEVQEDLIKALRVASNDGEVLSEDGNEYILPIIVRGVVRELSRTWSKRS</sequence>
<protein>
    <submittedName>
        <fullName evidence="1">Uncharacterized protein</fullName>
    </submittedName>
</protein>
<gene>
    <name evidence="1" type="ORF">HPB50_000110</name>
</gene>
<keyword evidence="2" id="KW-1185">Reference proteome</keyword>
<evidence type="ECO:0000313" key="1">
    <source>
        <dbReference type="EMBL" id="KAH6937423.1"/>
    </source>
</evidence>
<reference evidence="1" key="1">
    <citation type="submission" date="2020-05" db="EMBL/GenBank/DDBJ databases">
        <title>Large-scale comparative analyses of tick genomes elucidate their genetic diversity and vector capacities.</title>
        <authorList>
            <person name="Jia N."/>
            <person name="Wang J."/>
            <person name="Shi W."/>
            <person name="Du L."/>
            <person name="Sun Y."/>
            <person name="Zhan W."/>
            <person name="Jiang J."/>
            <person name="Wang Q."/>
            <person name="Zhang B."/>
            <person name="Ji P."/>
            <person name="Sakyi L.B."/>
            <person name="Cui X."/>
            <person name="Yuan T."/>
            <person name="Jiang B."/>
            <person name="Yang W."/>
            <person name="Lam T.T.-Y."/>
            <person name="Chang Q."/>
            <person name="Ding S."/>
            <person name="Wang X."/>
            <person name="Zhu J."/>
            <person name="Ruan X."/>
            <person name="Zhao L."/>
            <person name="Wei J."/>
            <person name="Que T."/>
            <person name="Du C."/>
            <person name="Cheng J."/>
            <person name="Dai P."/>
            <person name="Han X."/>
            <person name="Huang E."/>
            <person name="Gao Y."/>
            <person name="Liu J."/>
            <person name="Shao H."/>
            <person name="Ye R."/>
            <person name="Li L."/>
            <person name="Wei W."/>
            <person name="Wang X."/>
            <person name="Wang C."/>
            <person name="Yang T."/>
            <person name="Huo Q."/>
            <person name="Li W."/>
            <person name="Guo W."/>
            <person name="Chen H."/>
            <person name="Zhou L."/>
            <person name="Ni X."/>
            <person name="Tian J."/>
            <person name="Zhou Y."/>
            <person name="Sheng Y."/>
            <person name="Liu T."/>
            <person name="Pan Y."/>
            <person name="Xia L."/>
            <person name="Li J."/>
            <person name="Zhao F."/>
            <person name="Cao W."/>
        </authorList>
    </citation>
    <scope>NUCLEOTIDE SEQUENCE</scope>
    <source>
        <strain evidence="1">Hyas-2018</strain>
    </source>
</reference>
<organism evidence="1 2">
    <name type="scientific">Hyalomma asiaticum</name>
    <name type="common">Tick</name>
    <dbReference type="NCBI Taxonomy" id="266040"/>
    <lineage>
        <taxon>Eukaryota</taxon>
        <taxon>Metazoa</taxon>
        <taxon>Ecdysozoa</taxon>
        <taxon>Arthropoda</taxon>
        <taxon>Chelicerata</taxon>
        <taxon>Arachnida</taxon>
        <taxon>Acari</taxon>
        <taxon>Parasitiformes</taxon>
        <taxon>Ixodida</taxon>
        <taxon>Ixodoidea</taxon>
        <taxon>Ixodidae</taxon>
        <taxon>Hyalomminae</taxon>
        <taxon>Hyalomma</taxon>
    </lineage>
</organism>
<name>A0ACB7SRD8_HYAAI</name>
<dbReference type="EMBL" id="CM023482">
    <property type="protein sequence ID" value="KAH6937423.1"/>
    <property type="molecule type" value="Genomic_DNA"/>
</dbReference>
<evidence type="ECO:0000313" key="2">
    <source>
        <dbReference type="Proteomes" id="UP000821845"/>
    </source>
</evidence>
<dbReference type="Proteomes" id="UP000821845">
    <property type="component" value="Chromosome 2"/>
</dbReference>
<proteinExistence type="predicted"/>